<dbReference type="EMBL" id="ML975164">
    <property type="protein sequence ID" value="KAF1810765.1"/>
    <property type="molecule type" value="Genomic_DNA"/>
</dbReference>
<evidence type="ECO:0000313" key="4">
    <source>
        <dbReference type="RefSeq" id="XP_033532396.1"/>
    </source>
</evidence>
<keyword evidence="3" id="KW-1185">Reference proteome</keyword>
<accession>A0A6G1FY10</accession>
<organism evidence="2">
    <name type="scientific">Eremomyces bilateralis CBS 781.70</name>
    <dbReference type="NCBI Taxonomy" id="1392243"/>
    <lineage>
        <taxon>Eukaryota</taxon>
        <taxon>Fungi</taxon>
        <taxon>Dikarya</taxon>
        <taxon>Ascomycota</taxon>
        <taxon>Pezizomycotina</taxon>
        <taxon>Dothideomycetes</taxon>
        <taxon>Dothideomycetes incertae sedis</taxon>
        <taxon>Eremomycetales</taxon>
        <taxon>Eremomycetaceae</taxon>
        <taxon>Eremomyces</taxon>
    </lineage>
</organism>
<proteinExistence type="predicted"/>
<dbReference type="AlphaFoldDB" id="A0A6G1FY10"/>
<evidence type="ECO:0000256" key="1">
    <source>
        <dbReference type="SAM" id="MobiDB-lite"/>
    </source>
</evidence>
<protein>
    <submittedName>
        <fullName evidence="2 4">Uncharacterized protein</fullName>
    </submittedName>
</protein>
<dbReference type="Proteomes" id="UP000504638">
    <property type="component" value="Unplaced"/>
</dbReference>
<evidence type="ECO:0000313" key="2">
    <source>
        <dbReference type="EMBL" id="KAF1810765.1"/>
    </source>
</evidence>
<reference evidence="4" key="3">
    <citation type="submission" date="2025-04" db="UniProtKB">
        <authorList>
            <consortium name="RefSeq"/>
        </authorList>
    </citation>
    <scope>IDENTIFICATION</scope>
    <source>
        <strain evidence="4">CBS 781.70</strain>
    </source>
</reference>
<evidence type="ECO:0000313" key="3">
    <source>
        <dbReference type="Proteomes" id="UP000504638"/>
    </source>
</evidence>
<feature type="region of interest" description="Disordered" evidence="1">
    <location>
        <begin position="32"/>
        <end position="62"/>
    </location>
</feature>
<gene>
    <name evidence="2 4" type="ORF">P152DRAFT_515570</name>
</gene>
<dbReference type="GeneID" id="54423477"/>
<reference evidence="4" key="2">
    <citation type="submission" date="2020-04" db="EMBL/GenBank/DDBJ databases">
        <authorList>
            <consortium name="NCBI Genome Project"/>
        </authorList>
    </citation>
    <scope>NUCLEOTIDE SEQUENCE</scope>
    <source>
        <strain evidence="4">CBS 781.70</strain>
    </source>
</reference>
<reference evidence="2 4" key="1">
    <citation type="submission" date="2020-01" db="EMBL/GenBank/DDBJ databases">
        <authorList>
            <consortium name="DOE Joint Genome Institute"/>
            <person name="Haridas S."/>
            <person name="Albert R."/>
            <person name="Binder M."/>
            <person name="Bloem J."/>
            <person name="Labutti K."/>
            <person name="Salamov A."/>
            <person name="Andreopoulos B."/>
            <person name="Baker S.E."/>
            <person name="Barry K."/>
            <person name="Bills G."/>
            <person name="Bluhm B.H."/>
            <person name="Cannon C."/>
            <person name="Castanera R."/>
            <person name="Culley D.E."/>
            <person name="Daum C."/>
            <person name="Ezra D."/>
            <person name="Gonzalez J.B."/>
            <person name="Henrissat B."/>
            <person name="Kuo A."/>
            <person name="Liang C."/>
            <person name="Lipzen A."/>
            <person name="Lutzoni F."/>
            <person name="Magnuson J."/>
            <person name="Mondo S."/>
            <person name="Nolan M."/>
            <person name="Ohm R."/>
            <person name="Pangilinan J."/>
            <person name="Park H.-J."/>
            <person name="Ramirez L."/>
            <person name="Alfaro M."/>
            <person name="Sun H."/>
            <person name="Tritt A."/>
            <person name="Yoshinaga Y."/>
            <person name="Zwiers L.-H."/>
            <person name="Turgeon B.G."/>
            <person name="Goodwin S.B."/>
            <person name="Spatafora J.W."/>
            <person name="Crous P.W."/>
            <person name="Grigoriev I.V."/>
        </authorList>
    </citation>
    <scope>NUCLEOTIDE SEQUENCE</scope>
    <source>
        <strain evidence="2 4">CBS 781.70</strain>
    </source>
</reference>
<dbReference type="RefSeq" id="XP_033532396.1">
    <property type="nucleotide sequence ID" value="XM_033682907.1"/>
</dbReference>
<name>A0A6G1FY10_9PEZI</name>
<sequence length="111" mass="12348">MPSKASWGGSAKFALYDVPKYFRGKVIGFAEGFGSDGDKDSEEKRLEEAKKEEAKKEKDAKKAERAGCELFLTVSSRYRSMATSSMSPRAFVQGYVACTFLTLHARYGLTR</sequence>
<feature type="compositionally biased region" description="Basic and acidic residues" evidence="1">
    <location>
        <begin position="36"/>
        <end position="62"/>
    </location>
</feature>